<dbReference type="AlphaFoldDB" id="A0AAN9MWS9"/>
<name>A0AAN9MWS9_CANGL</name>
<dbReference type="EMBL" id="JAYMYQ010000001">
    <property type="protein sequence ID" value="KAK7362474.1"/>
    <property type="molecule type" value="Genomic_DNA"/>
</dbReference>
<keyword evidence="2" id="KW-1185">Reference proteome</keyword>
<organism evidence="1 2">
    <name type="scientific">Canavalia gladiata</name>
    <name type="common">Sword bean</name>
    <name type="synonym">Dolichos gladiatus</name>
    <dbReference type="NCBI Taxonomy" id="3824"/>
    <lineage>
        <taxon>Eukaryota</taxon>
        <taxon>Viridiplantae</taxon>
        <taxon>Streptophyta</taxon>
        <taxon>Embryophyta</taxon>
        <taxon>Tracheophyta</taxon>
        <taxon>Spermatophyta</taxon>
        <taxon>Magnoliopsida</taxon>
        <taxon>eudicotyledons</taxon>
        <taxon>Gunneridae</taxon>
        <taxon>Pentapetalae</taxon>
        <taxon>rosids</taxon>
        <taxon>fabids</taxon>
        <taxon>Fabales</taxon>
        <taxon>Fabaceae</taxon>
        <taxon>Papilionoideae</taxon>
        <taxon>50 kb inversion clade</taxon>
        <taxon>NPAAA clade</taxon>
        <taxon>indigoferoid/millettioid clade</taxon>
        <taxon>Phaseoleae</taxon>
        <taxon>Canavalia</taxon>
    </lineage>
</organism>
<evidence type="ECO:0000313" key="1">
    <source>
        <dbReference type="EMBL" id="KAK7362474.1"/>
    </source>
</evidence>
<dbReference type="Proteomes" id="UP001367508">
    <property type="component" value="Unassembled WGS sequence"/>
</dbReference>
<sequence>MVVSCLVLVEVTNMHGEETNTLGSSKFLSIVSLTRNNKVASRSRKRRVGFRIFVLLQAYSLPIYLKDPKVAFAVVTNLRHPHQDRSKDPCLILQNQILTYDFDMIGNTT</sequence>
<gene>
    <name evidence="1" type="ORF">VNO77_04588</name>
</gene>
<protein>
    <submittedName>
        <fullName evidence="1">Uncharacterized protein</fullName>
    </submittedName>
</protein>
<accession>A0AAN9MWS9</accession>
<evidence type="ECO:0000313" key="2">
    <source>
        <dbReference type="Proteomes" id="UP001367508"/>
    </source>
</evidence>
<proteinExistence type="predicted"/>
<reference evidence="1 2" key="1">
    <citation type="submission" date="2024-01" db="EMBL/GenBank/DDBJ databases">
        <title>The genomes of 5 underutilized Papilionoideae crops provide insights into root nodulation and disease resistanc.</title>
        <authorList>
            <person name="Jiang F."/>
        </authorList>
    </citation>
    <scope>NUCLEOTIDE SEQUENCE [LARGE SCALE GENOMIC DNA]</scope>
    <source>
        <strain evidence="1">LVBAO_FW01</strain>
        <tissue evidence="1">Leaves</tissue>
    </source>
</reference>
<comment type="caution">
    <text evidence="1">The sequence shown here is derived from an EMBL/GenBank/DDBJ whole genome shotgun (WGS) entry which is preliminary data.</text>
</comment>